<name>A0A2X3JXD5_ECOLX</name>
<keyword evidence="1" id="KW-0812">Transmembrane</keyword>
<evidence type="ECO:0000256" key="1">
    <source>
        <dbReference type="SAM" id="Phobius"/>
    </source>
</evidence>
<dbReference type="EMBL" id="UARW01000010">
    <property type="protein sequence ID" value="SQD00473.1"/>
    <property type="molecule type" value="Genomic_DNA"/>
</dbReference>
<accession>A0A2X3JXD5</accession>
<dbReference type="Proteomes" id="UP000250991">
    <property type="component" value="Unassembled WGS sequence"/>
</dbReference>
<feature type="transmembrane region" description="Helical" evidence="1">
    <location>
        <begin position="58"/>
        <end position="78"/>
    </location>
</feature>
<organism evidence="2 3">
    <name type="scientific">Escherichia coli</name>
    <dbReference type="NCBI Taxonomy" id="562"/>
    <lineage>
        <taxon>Bacteria</taxon>
        <taxon>Pseudomonadati</taxon>
        <taxon>Pseudomonadota</taxon>
        <taxon>Gammaproteobacteria</taxon>
        <taxon>Enterobacterales</taxon>
        <taxon>Enterobacteriaceae</taxon>
        <taxon>Escherichia</taxon>
    </lineage>
</organism>
<gene>
    <name evidence="2" type="primary">dgoT_2</name>
    <name evidence="2" type="ORF">NCTC8009_00867</name>
</gene>
<dbReference type="AlphaFoldDB" id="A0A2X3JXD5"/>
<keyword evidence="1" id="KW-0472">Membrane</keyword>
<proteinExistence type="predicted"/>
<evidence type="ECO:0000313" key="3">
    <source>
        <dbReference type="Proteomes" id="UP000250991"/>
    </source>
</evidence>
<evidence type="ECO:0000313" key="2">
    <source>
        <dbReference type="EMBL" id="SQD00473.1"/>
    </source>
</evidence>
<reference evidence="2 3" key="1">
    <citation type="submission" date="2018-06" db="EMBL/GenBank/DDBJ databases">
        <authorList>
            <consortium name="Pathogen Informatics"/>
            <person name="Doyle S."/>
        </authorList>
    </citation>
    <scope>NUCLEOTIDE SEQUENCE [LARGE SCALE GENOMIC DNA]</scope>
    <source>
        <strain evidence="2 3">NCTC8009</strain>
    </source>
</reference>
<protein>
    <submittedName>
        <fullName evidence="2">D-galactonate transporter</fullName>
    </submittedName>
</protein>
<sequence>MVKVYQPPRLTKGISKAELGLTFVDGGGLVDGDAPVKKEARQPLTAKDWKLVFHRKLIGVYLGQFAGGFYTVVFLNLVPELFNPGKRNHGAGKQGFMTTVPFLAAFVRRPALWLGRGSAGT</sequence>
<keyword evidence="1" id="KW-1133">Transmembrane helix</keyword>